<keyword evidence="2" id="KW-1185">Reference proteome</keyword>
<gene>
    <name evidence="1" type="ORF">HNR42_001166</name>
</gene>
<evidence type="ECO:0000313" key="2">
    <source>
        <dbReference type="Proteomes" id="UP000569951"/>
    </source>
</evidence>
<dbReference type="EMBL" id="JACHHG010000003">
    <property type="protein sequence ID" value="MBB6097749.1"/>
    <property type="molecule type" value="Genomic_DNA"/>
</dbReference>
<comment type="caution">
    <text evidence="1">The sequence shown here is derived from an EMBL/GenBank/DDBJ whole genome shotgun (WGS) entry which is preliminary data.</text>
</comment>
<reference evidence="1 2" key="1">
    <citation type="submission" date="2020-08" db="EMBL/GenBank/DDBJ databases">
        <title>Genomic Encyclopedia of Type Strains, Phase IV (KMG-IV): sequencing the most valuable type-strain genomes for metagenomic binning, comparative biology and taxonomic classification.</title>
        <authorList>
            <person name="Goeker M."/>
        </authorList>
    </citation>
    <scope>NUCLEOTIDE SEQUENCE [LARGE SCALE GENOMIC DNA]</scope>
    <source>
        <strain evidence="1 2">DSM 21458</strain>
    </source>
</reference>
<accession>A0A841HZX4</accession>
<proteinExistence type="predicted"/>
<organism evidence="1 2">
    <name type="scientific">Deinobacterium chartae</name>
    <dbReference type="NCBI Taxonomy" id="521158"/>
    <lineage>
        <taxon>Bacteria</taxon>
        <taxon>Thermotogati</taxon>
        <taxon>Deinococcota</taxon>
        <taxon>Deinococci</taxon>
        <taxon>Deinococcales</taxon>
        <taxon>Deinococcaceae</taxon>
        <taxon>Deinobacterium</taxon>
    </lineage>
</organism>
<sequence>MTPTFDKLETAYRRCTGRLHDAQRTAARAHEASALKRLCQIEQDLDELFQRGDARGLMAQRSAIDEVLARIRNSRSARH</sequence>
<dbReference type="RefSeq" id="WP_183985477.1">
    <property type="nucleotide sequence ID" value="NZ_JACHHG010000003.1"/>
</dbReference>
<dbReference type="Proteomes" id="UP000569951">
    <property type="component" value="Unassembled WGS sequence"/>
</dbReference>
<protein>
    <submittedName>
        <fullName evidence="1">Uncharacterized protein</fullName>
    </submittedName>
</protein>
<name>A0A841HZX4_9DEIO</name>
<dbReference type="AlphaFoldDB" id="A0A841HZX4"/>
<evidence type="ECO:0000313" key="1">
    <source>
        <dbReference type="EMBL" id="MBB6097749.1"/>
    </source>
</evidence>